<evidence type="ECO:0000313" key="10">
    <source>
        <dbReference type="Proteomes" id="UP000252355"/>
    </source>
</evidence>
<keyword evidence="5" id="KW-0809">Transit peptide</keyword>
<dbReference type="Pfam" id="PF01565">
    <property type="entry name" value="FAD_binding_4"/>
    <property type="match status" value="2"/>
</dbReference>
<comment type="caution">
    <text evidence="9">The sequence shown here is derived from an EMBL/GenBank/DDBJ whole genome shotgun (WGS) entry which is preliminary data.</text>
</comment>
<dbReference type="Pfam" id="PF02913">
    <property type="entry name" value="FAD-oxidase_C"/>
    <property type="match status" value="1"/>
</dbReference>
<evidence type="ECO:0000313" key="9">
    <source>
        <dbReference type="EMBL" id="RCK78102.1"/>
    </source>
</evidence>
<dbReference type="InterPro" id="IPR006094">
    <property type="entry name" value="Oxid_FAD_bind_N"/>
</dbReference>
<dbReference type="InterPro" id="IPR016171">
    <property type="entry name" value="Vanillyl_alc_oxidase_C-sub2"/>
</dbReference>
<evidence type="ECO:0000256" key="5">
    <source>
        <dbReference type="ARBA" id="ARBA00022946"/>
    </source>
</evidence>
<dbReference type="InterPro" id="IPR004113">
    <property type="entry name" value="FAD-bd_oxidored_4_C"/>
</dbReference>
<evidence type="ECO:0000256" key="4">
    <source>
        <dbReference type="ARBA" id="ARBA00022827"/>
    </source>
</evidence>
<accession>A0A367ZL25</accession>
<keyword evidence="4" id="KW-0274">FAD</keyword>
<keyword evidence="3" id="KW-0285">Flavoprotein</keyword>
<feature type="domain" description="FAD-binding PCMH-type" evidence="8">
    <location>
        <begin position="43"/>
        <end position="297"/>
    </location>
</feature>
<evidence type="ECO:0000259" key="8">
    <source>
        <dbReference type="PROSITE" id="PS51387"/>
    </source>
</evidence>
<dbReference type="Proteomes" id="UP000252355">
    <property type="component" value="Unassembled WGS sequence"/>
</dbReference>
<sequence length="580" mass="61498">MTVPPDVVVGRPATGSVRAGFEGWADPAAVGAYPGYLTDESRLQGRADLVAFPESEAEVVQLLQEAARADATVTVSAGRTGVVGGAVPPGGWVLSVERLDRVDRFTWDQASGEFRLRVGAGVPLAVLRRAIRSGRFPFAAPPDSVTCALLEEFRAQSTRWVFPPDPTEATAQIGGMAASNASGARTFAFGPTRAWVRGLTVVLADGLVLDLARGEHRRGPGQAWQISRAVGAGAPVDAGPSPILTVPAPTWRIPAIKHAAGYFAAPGGAPTDLLDLFIGSEGTLGVITAVEIALRRVEGLPVEVVAFFPHRRAACRFVHLMRAHRDDPAFVVEALEYLCADSLALLQAHVEPTLRRGSRTACRPAAPSISPNHGVDGSFGVDQTVAVFVGLRLRREVAPGLAAVDRLIAEAGGLVEASLAAVGPVDQARLEHLRHALPETVNRLIASLREVHPGITKLGTDMAVPDEHLEAVMDLYAARLREAGLRHVMFGHIGNNHLHVNIIPRTPAEYDRGRALYLEFAREIVALGGSVSAEHGIGKLKKYLLPAQFDAQTLAAMRGLKRALDPAGRLGPGTLFEASS</sequence>
<dbReference type="PROSITE" id="PS51387">
    <property type="entry name" value="FAD_PCMH"/>
    <property type="match status" value="1"/>
</dbReference>
<reference evidence="9 10" key="1">
    <citation type="submission" date="2018-05" db="EMBL/GenBank/DDBJ databases">
        <title>A metagenomic window into the 2 km-deep terrestrial subsurface aquifer revealed taxonomically and functionally diverse microbial community comprising novel uncultured bacterial lineages.</title>
        <authorList>
            <person name="Kadnikov V.V."/>
            <person name="Mardanov A.V."/>
            <person name="Beletsky A.V."/>
            <person name="Banks D."/>
            <person name="Pimenov N.V."/>
            <person name="Frank Y.A."/>
            <person name="Karnachuk O.V."/>
            <person name="Ravin N.V."/>
        </authorList>
    </citation>
    <scope>NUCLEOTIDE SEQUENCE [LARGE SCALE GENOMIC DNA]</scope>
    <source>
        <strain evidence="9">BY5</strain>
    </source>
</reference>
<dbReference type="Gene3D" id="3.30.465.10">
    <property type="match status" value="1"/>
</dbReference>
<dbReference type="Gene3D" id="1.10.45.10">
    <property type="entry name" value="Vanillyl-alcohol Oxidase, Chain A, domain 4"/>
    <property type="match status" value="1"/>
</dbReference>
<name>A0A367ZL25_9BACT</name>
<evidence type="ECO:0000256" key="6">
    <source>
        <dbReference type="ARBA" id="ARBA00023002"/>
    </source>
</evidence>
<dbReference type="GO" id="GO:1903457">
    <property type="term" value="P:lactate catabolic process"/>
    <property type="evidence" value="ECO:0007669"/>
    <property type="project" value="TreeGrafter"/>
</dbReference>
<dbReference type="Gene3D" id="3.30.70.2740">
    <property type="match status" value="1"/>
</dbReference>
<comment type="similarity">
    <text evidence="2">Belongs to the FAD-binding oxidoreductase/transferase type 4 family.</text>
</comment>
<comment type="cofactor">
    <cofactor evidence="1">
        <name>FAD</name>
        <dbReference type="ChEBI" id="CHEBI:57692"/>
    </cofactor>
</comment>
<dbReference type="PANTHER" id="PTHR11748:SF111">
    <property type="entry name" value="D-LACTATE DEHYDROGENASE, MITOCHONDRIAL-RELATED"/>
    <property type="match status" value="1"/>
</dbReference>
<dbReference type="InterPro" id="IPR016167">
    <property type="entry name" value="FAD-bd_PCMH_sub1"/>
</dbReference>
<dbReference type="InterPro" id="IPR016169">
    <property type="entry name" value="FAD-bd_PCMH_sub2"/>
</dbReference>
<evidence type="ECO:0000256" key="1">
    <source>
        <dbReference type="ARBA" id="ARBA00001974"/>
    </source>
</evidence>
<dbReference type="InterPro" id="IPR016164">
    <property type="entry name" value="FAD-linked_Oxase-like_C"/>
</dbReference>
<dbReference type="InterPro" id="IPR016166">
    <property type="entry name" value="FAD-bd_PCMH"/>
</dbReference>
<dbReference type="InterPro" id="IPR036318">
    <property type="entry name" value="FAD-bd_PCMH-like_sf"/>
</dbReference>
<evidence type="ECO:0000256" key="2">
    <source>
        <dbReference type="ARBA" id="ARBA00008000"/>
    </source>
</evidence>
<dbReference type="GO" id="GO:0004458">
    <property type="term" value="F:D-lactate dehydrogenase (cytochrome) activity"/>
    <property type="evidence" value="ECO:0007669"/>
    <property type="project" value="UniProtKB-EC"/>
</dbReference>
<evidence type="ECO:0000256" key="7">
    <source>
        <dbReference type="ARBA" id="ARBA00038897"/>
    </source>
</evidence>
<dbReference type="Gene3D" id="3.30.43.10">
    <property type="entry name" value="Uridine Diphospho-n-acetylenolpyruvylglucosamine Reductase, domain 2"/>
    <property type="match status" value="1"/>
</dbReference>
<dbReference type="EC" id="1.1.2.4" evidence="7"/>
<dbReference type="GO" id="GO:0071949">
    <property type="term" value="F:FAD binding"/>
    <property type="evidence" value="ECO:0007669"/>
    <property type="project" value="InterPro"/>
</dbReference>
<gene>
    <name evidence="9" type="ORF">OZSIB_1751</name>
</gene>
<dbReference type="AlphaFoldDB" id="A0A367ZL25"/>
<proteinExistence type="inferred from homology"/>
<dbReference type="SUPFAM" id="SSF55103">
    <property type="entry name" value="FAD-linked oxidases, C-terminal domain"/>
    <property type="match status" value="1"/>
</dbReference>
<dbReference type="GO" id="GO:0008720">
    <property type="term" value="F:D-lactate dehydrogenase (NAD+) activity"/>
    <property type="evidence" value="ECO:0007669"/>
    <property type="project" value="TreeGrafter"/>
</dbReference>
<organism evidence="9 10">
    <name type="scientific">Candidatus Ozemobacter sibiricus</name>
    <dbReference type="NCBI Taxonomy" id="2268124"/>
    <lineage>
        <taxon>Bacteria</taxon>
        <taxon>Candidatus Ozemobacteria</taxon>
        <taxon>Candidatus Ozemobacterales</taxon>
        <taxon>Candidatus Ozemobacteraceae</taxon>
        <taxon>Candidatus Ozemobacter</taxon>
    </lineage>
</organism>
<keyword evidence="6" id="KW-0560">Oxidoreductase</keyword>
<protein>
    <recommendedName>
        <fullName evidence="7">D-lactate dehydrogenase (cytochrome)</fullName>
        <ecNumber evidence="7">1.1.2.4</ecNumber>
    </recommendedName>
</protein>
<dbReference type="PANTHER" id="PTHR11748">
    <property type="entry name" value="D-LACTATE DEHYDROGENASE"/>
    <property type="match status" value="1"/>
</dbReference>
<dbReference type="SUPFAM" id="SSF56176">
    <property type="entry name" value="FAD-binding/transporter-associated domain-like"/>
    <property type="match status" value="1"/>
</dbReference>
<dbReference type="EMBL" id="QOQW01000027">
    <property type="protein sequence ID" value="RCK78102.1"/>
    <property type="molecule type" value="Genomic_DNA"/>
</dbReference>
<evidence type="ECO:0000256" key="3">
    <source>
        <dbReference type="ARBA" id="ARBA00022630"/>
    </source>
</evidence>